<keyword evidence="4" id="KW-1185">Reference proteome</keyword>
<dbReference type="HOGENOM" id="CLU_1560516_0_0_9"/>
<evidence type="ECO:0000256" key="1">
    <source>
        <dbReference type="SAM" id="MobiDB-lite"/>
    </source>
</evidence>
<dbReference type="AlphaFoldDB" id="E0RX26"/>
<gene>
    <name evidence="3" type="ordered locus">bpr_I2201</name>
</gene>
<reference evidence="3 4" key="1">
    <citation type="journal article" date="2010" name="PLoS ONE">
        <title>The glycobiome of the rumen bacterium Butyrivibrio proteoclasticus B316(T) highlights adaptation to a polysaccharide-rich environment.</title>
        <authorList>
            <person name="Kelly W.J."/>
            <person name="Leahy S.C."/>
            <person name="Altermann E."/>
            <person name="Yeoman C.J."/>
            <person name="Dunne J.C."/>
            <person name="Kong Z."/>
            <person name="Pacheco D.M."/>
            <person name="Li D."/>
            <person name="Noel S.J."/>
            <person name="Moon C.D."/>
            <person name="Cookson A.L."/>
            <person name="Attwood G.T."/>
        </authorList>
    </citation>
    <scope>NUCLEOTIDE SEQUENCE [LARGE SCALE GENOMIC DNA]</scope>
    <source>
        <strain evidence="4">ATCC 51982 / DSM 14932 / B316</strain>
    </source>
</reference>
<keyword evidence="2" id="KW-0812">Transmembrane</keyword>
<organism evidence="3 4">
    <name type="scientific">Butyrivibrio proteoclasticus (strain ATCC 51982 / DSM 14932 / B316)</name>
    <name type="common">Clostridium proteoclasticum</name>
    <dbReference type="NCBI Taxonomy" id="515622"/>
    <lineage>
        <taxon>Bacteria</taxon>
        <taxon>Bacillati</taxon>
        <taxon>Bacillota</taxon>
        <taxon>Clostridia</taxon>
        <taxon>Lachnospirales</taxon>
        <taxon>Lachnospiraceae</taxon>
        <taxon>Butyrivibrio</taxon>
    </lineage>
</organism>
<dbReference type="eggNOG" id="ENOG5033VU7">
    <property type="taxonomic scope" value="Bacteria"/>
</dbReference>
<evidence type="ECO:0000313" key="3">
    <source>
        <dbReference type="EMBL" id="ADL34934.1"/>
    </source>
</evidence>
<proteinExistence type="predicted"/>
<protein>
    <submittedName>
        <fullName evidence="3">Uncharacterized protein</fullName>
    </submittedName>
</protein>
<sequence>MFTFDSKVSEVGQIGGKRMSSETTNIENRGKGDGKKKLIIAIVAVVFCVLIIAVTAMAALLVKTNREKQAAQKPEQKPKEVITAENVDEVLAEMEEDQESRKNIPQSYTVSQNSDWEFSADTLETKNAYVKNDQSNETPIYFDLVVDNTEEIVYSSPVLELGAEIRGFKLDKPLKAGTYVCTVVYHLVDEEQNELTFVNIGVNVTVN</sequence>
<feature type="transmembrane region" description="Helical" evidence="2">
    <location>
        <begin position="38"/>
        <end position="62"/>
    </location>
</feature>
<name>E0RX26_BUTPB</name>
<accession>E0RX26</accession>
<keyword evidence="2" id="KW-0472">Membrane</keyword>
<dbReference type="EMBL" id="CP001810">
    <property type="protein sequence ID" value="ADL34934.1"/>
    <property type="molecule type" value="Genomic_DNA"/>
</dbReference>
<feature type="region of interest" description="Disordered" evidence="1">
    <location>
        <begin position="1"/>
        <end position="30"/>
    </location>
</feature>
<dbReference type="KEGG" id="bpb:bpr_I2201"/>
<evidence type="ECO:0000313" key="4">
    <source>
        <dbReference type="Proteomes" id="UP000001299"/>
    </source>
</evidence>
<keyword evidence="2" id="KW-1133">Transmembrane helix</keyword>
<evidence type="ECO:0000256" key="2">
    <source>
        <dbReference type="SAM" id="Phobius"/>
    </source>
</evidence>
<dbReference type="Proteomes" id="UP000001299">
    <property type="component" value="Chromosome 1"/>
</dbReference>